<protein>
    <submittedName>
        <fullName evidence="3">Peptidase C10 family protein</fullName>
    </submittedName>
</protein>
<dbReference type="PROSITE" id="PS51257">
    <property type="entry name" value="PROKAR_LIPOPROTEIN"/>
    <property type="match status" value="1"/>
</dbReference>
<proteinExistence type="predicted"/>
<dbReference type="SUPFAM" id="SSF54001">
    <property type="entry name" value="Cysteine proteinases"/>
    <property type="match status" value="1"/>
</dbReference>
<dbReference type="InterPro" id="IPR038765">
    <property type="entry name" value="Papain-like_cys_pep_sf"/>
</dbReference>
<dbReference type="GO" id="GO:0008234">
    <property type="term" value="F:cysteine-type peptidase activity"/>
    <property type="evidence" value="ECO:0007669"/>
    <property type="project" value="UniProtKB-KW"/>
</dbReference>
<feature type="chain" id="PRO_5009285808" evidence="1">
    <location>
        <begin position="22"/>
        <end position="442"/>
    </location>
</feature>
<keyword evidence="1" id="KW-0732">Signal</keyword>
<dbReference type="AlphaFoldDB" id="A0A1H5U6I9"/>
<name>A0A1H5U6I9_XYLRU</name>
<dbReference type="InterPro" id="IPR025896">
    <property type="entry name" value="Spi_Prtas-inh"/>
</dbReference>
<dbReference type="InterPro" id="IPR044934">
    <property type="entry name" value="Streptopain_sf"/>
</dbReference>
<accession>A0A1H5U6I9</accession>
<feature type="domain" description="Spi protease inhibitor" evidence="2">
    <location>
        <begin position="42"/>
        <end position="144"/>
    </location>
</feature>
<dbReference type="GO" id="GO:0006508">
    <property type="term" value="P:proteolysis"/>
    <property type="evidence" value="ECO:0007669"/>
    <property type="project" value="UniProtKB-KW"/>
</dbReference>
<reference evidence="3 4" key="1">
    <citation type="submission" date="2016-10" db="EMBL/GenBank/DDBJ databases">
        <authorList>
            <person name="de Groot N.N."/>
        </authorList>
    </citation>
    <scope>NUCLEOTIDE SEQUENCE [LARGE SCALE GENOMIC DNA]</scope>
    <source>
        <strain evidence="3 4">AR32</strain>
    </source>
</reference>
<feature type="signal peptide" evidence="1">
    <location>
        <begin position="1"/>
        <end position="21"/>
    </location>
</feature>
<dbReference type="Gene3D" id="3.90.70.50">
    <property type="entry name" value="Peptidase C10, streptopain"/>
    <property type="match status" value="2"/>
</dbReference>
<dbReference type="EMBL" id="FNUV01000003">
    <property type="protein sequence ID" value="SEF70599.1"/>
    <property type="molecule type" value="Genomic_DNA"/>
</dbReference>
<dbReference type="Pfam" id="PF13734">
    <property type="entry name" value="Inhibitor_I69"/>
    <property type="match status" value="1"/>
</dbReference>
<evidence type="ECO:0000256" key="1">
    <source>
        <dbReference type="SAM" id="SignalP"/>
    </source>
</evidence>
<evidence type="ECO:0000313" key="4">
    <source>
        <dbReference type="Proteomes" id="UP000236735"/>
    </source>
</evidence>
<gene>
    <name evidence="3" type="ORF">SAMN05216354_1271</name>
</gene>
<dbReference type="Proteomes" id="UP000236735">
    <property type="component" value="Unassembled WGS sequence"/>
</dbReference>
<organism evidence="3 4">
    <name type="scientific">Xylanibacter ruminicola</name>
    <name type="common">Prevotella ruminicola</name>
    <dbReference type="NCBI Taxonomy" id="839"/>
    <lineage>
        <taxon>Bacteria</taxon>
        <taxon>Pseudomonadati</taxon>
        <taxon>Bacteroidota</taxon>
        <taxon>Bacteroidia</taxon>
        <taxon>Bacteroidales</taxon>
        <taxon>Prevotellaceae</taxon>
        <taxon>Xylanibacter</taxon>
    </lineage>
</organism>
<evidence type="ECO:0000259" key="2">
    <source>
        <dbReference type="Pfam" id="PF13734"/>
    </source>
</evidence>
<evidence type="ECO:0000313" key="3">
    <source>
        <dbReference type="EMBL" id="SEF70599.1"/>
    </source>
</evidence>
<sequence length="442" mass="50167">MKKIFYLVASSFLLFSCSENQTDIAPNENLVDEVSFENSKLNMKQALAYASMFNAGLEKNDTPESVTRTIDPISKVVSDVDFYIEDGDTLLYAINYINNGGYVLIAGDNSSFPILAHSNMGNLEFSNISDDSPMAMYISALKNRVIGNINNQSSTSTDYFNNWKDLGRDGYEYEIVVNNNEPQPQTRGRENSSGKKSIYPYTGKDLDYWCQEGGYNMCAPNRACIGCPAIATGMLMYDTSQRMLGNVTPTYPSFDYTDMRNIKNVTTVTETARKLRQIADSIPEYDWGKKKDEESGATPANIIKGLKKLGYKNAKLASYNFETVYNNLSFKGINYFGEESTFNRGVLLGAWHHDAPWAGHIWFCDGYYEQSYTVTKKFLGIKIKSWTEYDDRLYMNWGWGPNNGNGWYLATDNVWSSFEGNPDVRFKANPMMFINLSTYVWY</sequence>
<dbReference type="RefSeq" id="WP_103915451.1">
    <property type="nucleotide sequence ID" value="NZ_FNUV01000003.1"/>
</dbReference>